<evidence type="ECO:0000313" key="4">
    <source>
        <dbReference type="EMBL" id="MDO1560037.1"/>
    </source>
</evidence>
<name>A0ABT8SN81_9CAUL</name>
<dbReference type="InterPro" id="IPR001110">
    <property type="entry name" value="UPF0012_CS"/>
</dbReference>
<evidence type="ECO:0000256" key="1">
    <source>
        <dbReference type="ARBA" id="ARBA00010613"/>
    </source>
</evidence>
<keyword evidence="2 4" id="KW-0378">Hydrolase</keyword>
<dbReference type="InterPro" id="IPR003010">
    <property type="entry name" value="C-N_Hydrolase"/>
</dbReference>
<dbReference type="EMBL" id="JAUKTR010000005">
    <property type="protein sequence ID" value="MDO1560037.1"/>
    <property type="molecule type" value="Genomic_DNA"/>
</dbReference>
<evidence type="ECO:0000256" key="2">
    <source>
        <dbReference type="ARBA" id="ARBA00022801"/>
    </source>
</evidence>
<dbReference type="Gene3D" id="3.60.110.10">
    <property type="entry name" value="Carbon-nitrogen hydrolase"/>
    <property type="match status" value="1"/>
</dbReference>
<sequence length="271" mass="29040">MRVALVQTQTPADQERALEHVAPLVREAAKTGASLILTPEAVNLIERRRDRRDAALRTEGDDPCVIGLRDLARELSVHLLIGSAMLKGPDGRAVNRSLLAGPDGEIIARYDKIHLFDVDLPTGESVRESDGVAPGGRAVVADVPEARLGLTVCYDIRFPHLFRALARAGADLIAAPAAFTVPTGQAHWEVLLRARAIETGAFVLAPAQGGLHEDGRSTWGRSLIVDPWGQVVAAADHDRPCILSADLDLGAVARARAAIPQLTHDREFQGP</sequence>
<comment type="similarity">
    <text evidence="1">Belongs to the carbon-nitrogen hydrolase superfamily. NIT1/NIT2 family.</text>
</comment>
<dbReference type="RefSeq" id="WP_302110468.1">
    <property type="nucleotide sequence ID" value="NZ_JAUKTR010000005.1"/>
</dbReference>
<dbReference type="InterPro" id="IPR045254">
    <property type="entry name" value="Nit1/2_C-N_Hydrolase"/>
</dbReference>
<dbReference type="PROSITE" id="PS01227">
    <property type="entry name" value="UPF0012"/>
    <property type="match status" value="1"/>
</dbReference>
<dbReference type="CDD" id="cd07572">
    <property type="entry name" value="nit"/>
    <property type="match status" value="1"/>
</dbReference>
<dbReference type="SUPFAM" id="SSF56317">
    <property type="entry name" value="Carbon-nitrogen hydrolase"/>
    <property type="match status" value="1"/>
</dbReference>
<dbReference type="GO" id="GO:0016787">
    <property type="term" value="F:hydrolase activity"/>
    <property type="evidence" value="ECO:0007669"/>
    <property type="project" value="UniProtKB-KW"/>
</dbReference>
<dbReference type="PROSITE" id="PS50263">
    <property type="entry name" value="CN_HYDROLASE"/>
    <property type="match status" value="1"/>
</dbReference>
<comment type="caution">
    <text evidence="4">The sequence shown here is derived from an EMBL/GenBank/DDBJ whole genome shotgun (WGS) entry which is preliminary data.</text>
</comment>
<dbReference type="InterPro" id="IPR036526">
    <property type="entry name" value="C-N_Hydrolase_sf"/>
</dbReference>
<proteinExistence type="inferred from homology"/>
<protein>
    <submittedName>
        <fullName evidence="4">Carbon-nitrogen hydrolase family protein</fullName>
    </submittedName>
</protein>
<gene>
    <name evidence="4" type="ORF">Q0812_11425</name>
</gene>
<dbReference type="PANTHER" id="PTHR23088">
    <property type="entry name" value="NITRILASE-RELATED"/>
    <property type="match status" value="1"/>
</dbReference>
<evidence type="ECO:0000313" key="5">
    <source>
        <dbReference type="Proteomes" id="UP001169063"/>
    </source>
</evidence>
<feature type="domain" description="CN hydrolase" evidence="3">
    <location>
        <begin position="1"/>
        <end position="249"/>
    </location>
</feature>
<keyword evidence="5" id="KW-1185">Reference proteome</keyword>
<accession>A0ABT8SN81</accession>
<reference evidence="4" key="1">
    <citation type="submission" date="2023-07" db="EMBL/GenBank/DDBJ databases">
        <title>Brevundimonas soil sp. nov., isolated from the soil of chemical plant.</title>
        <authorList>
            <person name="Wu N."/>
        </authorList>
    </citation>
    <scope>NUCLEOTIDE SEQUENCE</scope>
    <source>
        <strain evidence="4">XZ-24</strain>
    </source>
</reference>
<organism evidence="4 5">
    <name type="scientific">Peiella sedimenti</name>
    <dbReference type="NCBI Taxonomy" id="3061083"/>
    <lineage>
        <taxon>Bacteria</taxon>
        <taxon>Pseudomonadati</taxon>
        <taxon>Pseudomonadota</taxon>
        <taxon>Alphaproteobacteria</taxon>
        <taxon>Caulobacterales</taxon>
        <taxon>Caulobacteraceae</taxon>
        <taxon>Peiella</taxon>
    </lineage>
</organism>
<dbReference type="PANTHER" id="PTHR23088:SF27">
    <property type="entry name" value="DEAMINATED GLUTATHIONE AMIDASE"/>
    <property type="match status" value="1"/>
</dbReference>
<dbReference type="Proteomes" id="UP001169063">
    <property type="component" value="Unassembled WGS sequence"/>
</dbReference>
<evidence type="ECO:0000259" key="3">
    <source>
        <dbReference type="PROSITE" id="PS50263"/>
    </source>
</evidence>
<dbReference type="Pfam" id="PF00795">
    <property type="entry name" value="CN_hydrolase"/>
    <property type="match status" value="1"/>
</dbReference>